<keyword evidence="2" id="KW-0813">Transport</keyword>
<organism evidence="9 10">
    <name type="scientific">Dictyobacter kobayashii</name>
    <dbReference type="NCBI Taxonomy" id="2014872"/>
    <lineage>
        <taxon>Bacteria</taxon>
        <taxon>Bacillati</taxon>
        <taxon>Chloroflexota</taxon>
        <taxon>Ktedonobacteria</taxon>
        <taxon>Ktedonobacterales</taxon>
        <taxon>Dictyobacteraceae</taxon>
        <taxon>Dictyobacter</taxon>
    </lineage>
</organism>
<keyword evidence="6 7" id="KW-0472">Membrane</keyword>
<dbReference type="Proteomes" id="UP000287188">
    <property type="component" value="Unassembled WGS sequence"/>
</dbReference>
<proteinExistence type="predicted"/>
<evidence type="ECO:0000256" key="1">
    <source>
        <dbReference type="ARBA" id="ARBA00004651"/>
    </source>
</evidence>
<feature type="transmembrane region" description="Helical" evidence="7">
    <location>
        <begin position="102"/>
        <end position="121"/>
    </location>
</feature>
<dbReference type="CDD" id="cd06173">
    <property type="entry name" value="MFS_MefA_like"/>
    <property type="match status" value="1"/>
</dbReference>
<feature type="transmembrane region" description="Helical" evidence="7">
    <location>
        <begin position="346"/>
        <end position="369"/>
    </location>
</feature>
<feature type="transmembrane region" description="Helical" evidence="7">
    <location>
        <begin position="255"/>
        <end position="277"/>
    </location>
</feature>
<comment type="caution">
    <text evidence="9">The sequence shown here is derived from an EMBL/GenBank/DDBJ whole genome shotgun (WGS) entry which is preliminary data.</text>
</comment>
<sequence>METVEEATPLVHIGAGTQKKSLLHNRNFVLLWSGQCISLLGDFVFDTTLVLWISNGLTKNQPWSPLAVSILFLMTTLPAFLFGPVAGVFVDRWNKRQTMLRMDLLRAGLIFLLFAACMFESQTFIPHTSSMTFGWLGGIYVIVLLATICAQFFNPSRLALVGEVVAEEQRTKAMVLMQMTMSLALILGPSLAAFLFALVGVKWALLLNAVSFLLSFVAVRAINTPAQEEKPLGAVQAKFMQEFRAGLQFCVTNRVLSTLLIALVLATLGAGSIYSLNVFFAQNNLHASIAMYGLLGSFYGIGSVVGALLAGLFVQKLGMERTFWLSLVVFGGVFLCYARSTELPLALFFFFLLGIPNAAISVALMPLILQVTPRELVGRITSVLMPLQSLALMISVVCMGYLDSNVLKHVHLVLFNQLFGPVDTLFTMTALLIIGGGLFTMLRLTQLKKAATEAPEDK</sequence>
<feature type="transmembrane region" description="Helical" evidence="7">
    <location>
        <begin position="203"/>
        <end position="222"/>
    </location>
</feature>
<dbReference type="AlphaFoldDB" id="A0A402AVE5"/>
<accession>A0A402AVE5</accession>
<evidence type="ECO:0000256" key="7">
    <source>
        <dbReference type="SAM" id="Phobius"/>
    </source>
</evidence>
<dbReference type="SUPFAM" id="SSF103473">
    <property type="entry name" value="MFS general substrate transporter"/>
    <property type="match status" value="1"/>
</dbReference>
<keyword evidence="4 7" id="KW-0812">Transmembrane</keyword>
<gene>
    <name evidence="9" type="ORF">KDK_68860</name>
</gene>
<dbReference type="GO" id="GO:0005886">
    <property type="term" value="C:plasma membrane"/>
    <property type="evidence" value="ECO:0007669"/>
    <property type="project" value="UniProtKB-SubCell"/>
</dbReference>
<name>A0A402AVE5_9CHLR</name>
<feature type="transmembrane region" description="Helical" evidence="7">
    <location>
        <begin position="66"/>
        <end position="90"/>
    </location>
</feature>
<evidence type="ECO:0000313" key="10">
    <source>
        <dbReference type="Proteomes" id="UP000287188"/>
    </source>
</evidence>
<protein>
    <submittedName>
        <fullName evidence="9">MFS transporter</fullName>
    </submittedName>
</protein>
<keyword evidence="3" id="KW-1003">Cell membrane</keyword>
<evidence type="ECO:0000259" key="8">
    <source>
        <dbReference type="PROSITE" id="PS50850"/>
    </source>
</evidence>
<evidence type="ECO:0000256" key="4">
    <source>
        <dbReference type="ARBA" id="ARBA00022692"/>
    </source>
</evidence>
<feature type="transmembrane region" description="Helical" evidence="7">
    <location>
        <begin position="133"/>
        <end position="153"/>
    </location>
</feature>
<feature type="transmembrane region" description="Helical" evidence="7">
    <location>
        <begin position="422"/>
        <end position="442"/>
    </location>
</feature>
<dbReference type="GO" id="GO:0022857">
    <property type="term" value="F:transmembrane transporter activity"/>
    <property type="evidence" value="ECO:0007669"/>
    <property type="project" value="InterPro"/>
</dbReference>
<feature type="transmembrane region" description="Helical" evidence="7">
    <location>
        <begin position="322"/>
        <end position="340"/>
    </location>
</feature>
<feature type="transmembrane region" description="Helical" evidence="7">
    <location>
        <begin position="289"/>
        <end position="310"/>
    </location>
</feature>
<dbReference type="Pfam" id="PF05977">
    <property type="entry name" value="MFS_3"/>
    <property type="match status" value="1"/>
</dbReference>
<evidence type="ECO:0000256" key="3">
    <source>
        <dbReference type="ARBA" id="ARBA00022475"/>
    </source>
</evidence>
<dbReference type="PANTHER" id="PTHR43266">
    <property type="entry name" value="MACROLIDE-EFFLUX PROTEIN"/>
    <property type="match status" value="1"/>
</dbReference>
<keyword evidence="5 7" id="KW-1133">Transmembrane helix</keyword>
<evidence type="ECO:0000256" key="6">
    <source>
        <dbReference type="ARBA" id="ARBA00023136"/>
    </source>
</evidence>
<dbReference type="InterPro" id="IPR020846">
    <property type="entry name" value="MFS_dom"/>
</dbReference>
<dbReference type="PROSITE" id="PS50850">
    <property type="entry name" value="MFS"/>
    <property type="match status" value="1"/>
</dbReference>
<evidence type="ECO:0000256" key="2">
    <source>
        <dbReference type="ARBA" id="ARBA00022448"/>
    </source>
</evidence>
<feature type="domain" description="Major facilitator superfamily (MFS) profile" evidence="8">
    <location>
        <begin position="27"/>
        <end position="448"/>
    </location>
</feature>
<feature type="transmembrane region" description="Helical" evidence="7">
    <location>
        <begin position="174"/>
        <end position="197"/>
    </location>
</feature>
<feature type="transmembrane region" description="Helical" evidence="7">
    <location>
        <begin position="381"/>
        <end position="402"/>
    </location>
</feature>
<dbReference type="EMBL" id="BIFS01000002">
    <property type="protein sequence ID" value="GCE23086.1"/>
    <property type="molecule type" value="Genomic_DNA"/>
</dbReference>
<dbReference type="PANTHER" id="PTHR43266:SF2">
    <property type="entry name" value="MAJOR FACILITATOR SUPERFAMILY (MFS) PROFILE DOMAIN-CONTAINING PROTEIN"/>
    <property type="match status" value="1"/>
</dbReference>
<dbReference type="Gene3D" id="1.20.1250.20">
    <property type="entry name" value="MFS general substrate transporter like domains"/>
    <property type="match status" value="1"/>
</dbReference>
<dbReference type="RefSeq" id="WP_161977871.1">
    <property type="nucleotide sequence ID" value="NZ_BIFS01000002.1"/>
</dbReference>
<reference evidence="10" key="1">
    <citation type="submission" date="2018-12" db="EMBL/GenBank/DDBJ databases">
        <title>Tengunoibacter tsumagoiensis gen. nov., sp. nov., Dictyobacter kobayashii sp. nov., D. alpinus sp. nov., and D. joshuensis sp. nov. and description of Dictyobacteraceae fam. nov. within the order Ktedonobacterales isolated from Tengu-no-mugimeshi.</title>
        <authorList>
            <person name="Wang C.M."/>
            <person name="Zheng Y."/>
            <person name="Sakai Y."/>
            <person name="Toyoda A."/>
            <person name="Minakuchi Y."/>
            <person name="Abe K."/>
            <person name="Yokota A."/>
            <person name="Yabe S."/>
        </authorList>
    </citation>
    <scope>NUCLEOTIDE SEQUENCE [LARGE SCALE GENOMIC DNA]</scope>
    <source>
        <strain evidence="10">Uno11</strain>
    </source>
</reference>
<evidence type="ECO:0000313" key="9">
    <source>
        <dbReference type="EMBL" id="GCE23086.1"/>
    </source>
</evidence>
<dbReference type="InterPro" id="IPR010290">
    <property type="entry name" value="TM_effector"/>
</dbReference>
<feature type="transmembrane region" description="Helical" evidence="7">
    <location>
        <begin position="28"/>
        <end position="54"/>
    </location>
</feature>
<comment type="subcellular location">
    <subcellularLocation>
        <location evidence="1">Cell membrane</location>
        <topology evidence="1">Multi-pass membrane protein</topology>
    </subcellularLocation>
</comment>
<dbReference type="InterPro" id="IPR036259">
    <property type="entry name" value="MFS_trans_sf"/>
</dbReference>
<keyword evidence="10" id="KW-1185">Reference proteome</keyword>
<evidence type="ECO:0000256" key="5">
    <source>
        <dbReference type="ARBA" id="ARBA00022989"/>
    </source>
</evidence>